<evidence type="ECO:0000313" key="1">
    <source>
        <dbReference type="EMBL" id="ASU23601.1"/>
    </source>
</evidence>
<proteinExistence type="predicted"/>
<dbReference type="Proteomes" id="UP000215148">
    <property type="component" value="Chromosome 2"/>
</dbReference>
<sequence>MYKLHDWLTEIHQWHLNKRYDQVAQLQPLILNVPQQIWGPGLSDDQSKAIACWLDACLRQYEYYKLIDGELAFQYLQLAYARFQRCVSEPGSELELKAWCIKRMQQLMVLSLEHLNQQHVDEALSRSLIDAHAQFLAYHAWNDDQGIKRGY</sequence>
<dbReference type="KEGG" id="vqi:CCZ37_13435"/>
<dbReference type="RefSeq" id="WP_094500886.1">
    <property type="nucleotide sequence ID" value="NZ_CAWNHI010000002.1"/>
</dbReference>
<keyword evidence="2" id="KW-1185">Reference proteome</keyword>
<dbReference type="EMBL" id="CP022742">
    <property type="protein sequence ID" value="ASU23601.1"/>
    <property type="molecule type" value="Genomic_DNA"/>
</dbReference>
<name>A0A223N150_9VIBR</name>
<dbReference type="AlphaFoldDB" id="A0A223N150"/>
<organism evidence="1 2">
    <name type="scientific">Vibrio qinghaiensis</name>
    <dbReference type="NCBI Taxonomy" id="2025808"/>
    <lineage>
        <taxon>Bacteria</taxon>
        <taxon>Pseudomonadati</taxon>
        <taxon>Pseudomonadota</taxon>
        <taxon>Gammaproteobacteria</taxon>
        <taxon>Vibrionales</taxon>
        <taxon>Vibrionaceae</taxon>
        <taxon>Vibrio</taxon>
    </lineage>
</organism>
<gene>
    <name evidence="1" type="ORF">CCZ37_13435</name>
</gene>
<protein>
    <submittedName>
        <fullName evidence="1">Transcriptional regulator</fullName>
    </submittedName>
</protein>
<evidence type="ECO:0000313" key="2">
    <source>
        <dbReference type="Proteomes" id="UP000215148"/>
    </source>
</evidence>
<reference evidence="1 2" key="1">
    <citation type="submission" date="2017-08" db="EMBL/GenBank/DDBJ databases">
        <title>The Vibrio qinghaiensis sp.-Q67 is a luminous bacteria isolated firstly from Qinghai lake, Qinghai province, China, which has been proved to be very sensitive to detect environmental and food pollutants. Therefore, complete genome analysis of V. qinghaiensis sp.-Q67 highlights the potential application of this strain on detection of hazards in the contaminated environments.</title>
        <authorList>
            <person name="Gong L."/>
        </authorList>
    </citation>
    <scope>NUCLEOTIDE SEQUENCE [LARGE SCALE GENOMIC DNA]</scope>
    <source>
        <strain evidence="1 2">Q67</strain>
    </source>
</reference>
<accession>A0A223N150</accession>